<evidence type="ECO:0000313" key="3">
    <source>
        <dbReference type="Proteomes" id="UP000183208"/>
    </source>
</evidence>
<gene>
    <name evidence="2" type="ORF">SAMN05444171_3087</name>
</gene>
<feature type="compositionally biased region" description="Basic residues" evidence="1">
    <location>
        <begin position="57"/>
        <end position="69"/>
    </location>
</feature>
<feature type="region of interest" description="Disordered" evidence="1">
    <location>
        <begin position="46"/>
        <end position="81"/>
    </location>
</feature>
<protein>
    <submittedName>
        <fullName evidence="2">Uncharacterized protein</fullName>
    </submittedName>
</protein>
<organism evidence="2 3">
    <name type="scientific">Bradyrhizobium lablabi</name>
    <dbReference type="NCBI Taxonomy" id="722472"/>
    <lineage>
        <taxon>Bacteria</taxon>
        <taxon>Pseudomonadati</taxon>
        <taxon>Pseudomonadota</taxon>
        <taxon>Alphaproteobacteria</taxon>
        <taxon>Hyphomicrobiales</taxon>
        <taxon>Nitrobacteraceae</taxon>
        <taxon>Bradyrhizobium</taxon>
    </lineage>
</organism>
<dbReference type="AlphaFoldDB" id="A0A1M6YAD8"/>
<evidence type="ECO:0000256" key="1">
    <source>
        <dbReference type="SAM" id="MobiDB-lite"/>
    </source>
</evidence>
<evidence type="ECO:0000313" key="2">
    <source>
        <dbReference type="EMBL" id="SED08651.1"/>
    </source>
</evidence>
<dbReference type="Proteomes" id="UP000183208">
    <property type="component" value="Unassembled WGS sequence"/>
</dbReference>
<name>A0A1M6YAD8_9BRAD</name>
<dbReference type="EMBL" id="FNTI01000001">
    <property type="protein sequence ID" value="SED08651.1"/>
    <property type="molecule type" value="Genomic_DNA"/>
</dbReference>
<accession>A0A1M6YAD8</accession>
<sequence length="81" mass="9145">MSKEPKIDHDYHAGKDKLTITIHRYSLKSKRTRDAIMEKLMADLESKPDRLIAGTKNKSKNGPAKKQRGQQKASKLIVVGD</sequence>
<dbReference type="RefSeq" id="WP_074820331.1">
    <property type="nucleotide sequence ID" value="NZ_FNTI01000001.1"/>
</dbReference>
<reference evidence="2 3" key="1">
    <citation type="submission" date="2016-10" db="EMBL/GenBank/DDBJ databases">
        <authorList>
            <person name="de Groot N.N."/>
        </authorList>
    </citation>
    <scope>NUCLEOTIDE SEQUENCE [LARGE SCALE GENOMIC DNA]</scope>
    <source>
        <strain evidence="2 3">GAS522</strain>
    </source>
</reference>
<dbReference type="OrthoDB" id="8255846at2"/>
<proteinExistence type="predicted"/>